<dbReference type="Pfam" id="PF10604">
    <property type="entry name" value="Polyketide_cyc2"/>
    <property type="match status" value="1"/>
</dbReference>
<gene>
    <name evidence="1" type="ORF">FF041_09630</name>
</gene>
<proteinExistence type="predicted"/>
<evidence type="ECO:0000313" key="1">
    <source>
        <dbReference type="EMBL" id="MQT00478.1"/>
    </source>
</evidence>
<dbReference type="Proteomes" id="UP000419138">
    <property type="component" value="Unassembled WGS sequence"/>
</dbReference>
<organism evidence="1 2">
    <name type="scientific">Streptomyces jumonjinensis</name>
    <dbReference type="NCBI Taxonomy" id="1945"/>
    <lineage>
        <taxon>Bacteria</taxon>
        <taxon>Bacillati</taxon>
        <taxon>Actinomycetota</taxon>
        <taxon>Actinomycetes</taxon>
        <taxon>Kitasatosporales</taxon>
        <taxon>Streptomycetaceae</taxon>
        <taxon>Streptomyces</taxon>
    </lineage>
</organism>
<dbReference type="AlphaFoldDB" id="A0A646KEC7"/>
<evidence type="ECO:0000313" key="2">
    <source>
        <dbReference type="Proteomes" id="UP000419138"/>
    </source>
</evidence>
<sequence length="177" mass="20469">MLTPQQIQEMSADLPVDPTYVVTNTAVIDAPLDFVWENLPRNLDISRIMRPYRGLPGAADWVVTPDFPEEGSTIVYTMTDGSTITETIFKRDPAAHHYVYGYLPPMPIFEFWQGNLFYSATPDGRTEVTWRYWIKPRNNLISKLGARLLKHFIWRHYTARGITGMKAEAERLYRDQA</sequence>
<protein>
    <submittedName>
        <fullName evidence="1">SRPBCC family protein</fullName>
    </submittedName>
</protein>
<dbReference type="Gene3D" id="3.30.530.20">
    <property type="match status" value="1"/>
</dbReference>
<dbReference type="InterPro" id="IPR023393">
    <property type="entry name" value="START-like_dom_sf"/>
</dbReference>
<name>A0A646KEC7_STRJU</name>
<dbReference type="OrthoDB" id="5196114at2"/>
<keyword evidence="2" id="KW-1185">Reference proteome</keyword>
<accession>A0A646KEC7</accession>
<dbReference type="SUPFAM" id="SSF55961">
    <property type="entry name" value="Bet v1-like"/>
    <property type="match status" value="1"/>
</dbReference>
<comment type="caution">
    <text evidence="1">The sequence shown here is derived from an EMBL/GenBank/DDBJ whole genome shotgun (WGS) entry which is preliminary data.</text>
</comment>
<dbReference type="RefSeq" id="WP_153522004.1">
    <property type="nucleotide sequence ID" value="NZ_JBEPDZ010000066.1"/>
</dbReference>
<reference evidence="1 2" key="1">
    <citation type="submission" date="2019-05" db="EMBL/GenBank/DDBJ databases">
        <title>Comparative genomics and metabolomics analyses of clavulanic acid producing Streptomyces species provides insight into specialized metabolism and evolution of beta-lactam biosynthetic gene clusters.</title>
        <authorList>
            <person name="Moore M.A."/>
            <person name="Cruz-Morales P."/>
            <person name="Barona Gomez F."/>
            <person name="Kapil T."/>
        </authorList>
    </citation>
    <scope>NUCLEOTIDE SEQUENCE [LARGE SCALE GENOMIC DNA]</scope>
    <source>
        <strain evidence="1 2">NRRL 5741</strain>
    </source>
</reference>
<dbReference type="InterPro" id="IPR019587">
    <property type="entry name" value="Polyketide_cyclase/dehydratase"/>
</dbReference>
<dbReference type="EMBL" id="VCLA01000078">
    <property type="protein sequence ID" value="MQT00478.1"/>
    <property type="molecule type" value="Genomic_DNA"/>
</dbReference>
<dbReference type="CDD" id="cd07821">
    <property type="entry name" value="PYR_PYL_RCAR_like"/>
    <property type="match status" value="1"/>
</dbReference>